<evidence type="ECO:0000313" key="4">
    <source>
        <dbReference type="Proteomes" id="UP000193969"/>
    </source>
</evidence>
<dbReference type="Proteomes" id="UP000193969">
    <property type="component" value="Unassembled WGS sequence"/>
</dbReference>
<dbReference type="PANTHER" id="PTHR35149:SF2">
    <property type="entry name" value="DUF262 DOMAIN-CONTAINING PROTEIN"/>
    <property type="match status" value="1"/>
</dbReference>
<dbReference type="Pfam" id="PF03235">
    <property type="entry name" value="GmrSD_N"/>
    <property type="match status" value="1"/>
</dbReference>
<dbReference type="EMBL" id="FXBN01000004">
    <property type="protein sequence ID" value="SMH44609.1"/>
    <property type="molecule type" value="Genomic_DNA"/>
</dbReference>
<dbReference type="EMBL" id="RJJH01000013">
    <property type="protein sequence ID" value="RNI10036.1"/>
    <property type="molecule type" value="Genomic_DNA"/>
</dbReference>
<organism evidence="3 4">
    <name type="scientific">Methanohalophilus portucalensis FDF-1</name>
    <dbReference type="NCBI Taxonomy" id="523843"/>
    <lineage>
        <taxon>Archaea</taxon>
        <taxon>Methanobacteriati</taxon>
        <taxon>Methanobacteriota</taxon>
        <taxon>Stenosarchaea group</taxon>
        <taxon>Methanomicrobia</taxon>
        <taxon>Methanosarcinales</taxon>
        <taxon>Methanosarcinaceae</taxon>
        <taxon>Methanohalophilus</taxon>
    </lineage>
</organism>
<evidence type="ECO:0000259" key="1">
    <source>
        <dbReference type="Pfam" id="PF03235"/>
    </source>
</evidence>
<dbReference type="InterPro" id="IPR004919">
    <property type="entry name" value="GmrSD_N"/>
</dbReference>
<dbReference type="Proteomes" id="UP000278252">
    <property type="component" value="Unassembled WGS sequence"/>
</dbReference>
<evidence type="ECO:0000313" key="2">
    <source>
        <dbReference type="EMBL" id="RNI10036.1"/>
    </source>
</evidence>
<dbReference type="OrthoDB" id="117789at2157"/>
<name>A0A1X7P3S5_9EURY</name>
<gene>
    <name evidence="2" type="ORF">EFE41_08220</name>
    <name evidence="3" type="ORF">SAMN06264941_2103</name>
</gene>
<reference evidence="2 5" key="3">
    <citation type="submission" date="2018-10" db="EMBL/GenBank/DDBJ databases">
        <title>Cultivation of a novel Methanohalophilus strain from Kebrit Deep of the Red Sea and a genomic comparison of members of the genus Methanohalophilus.</title>
        <authorList>
            <person name="Guan Y."/>
            <person name="Ngugi D.K."/>
            <person name="Stingl U."/>
        </authorList>
    </citation>
    <scope>NUCLEOTIDE SEQUENCE [LARGE SCALE GENOMIC DNA]</scope>
    <source>
        <strain evidence="2 5">DSM 7471</strain>
    </source>
</reference>
<proteinExistence type="predicted"/>
<evidence type="ECO:0000313" key="3">
    <source>
        <dbReference type="EMBL" id="SMH44609.1"/>
    </source>
</evidence>
<reference evidence="3" key="1">
    <citation type="submission" date="2017-04" db="EMBL/GenBank/DDBJ databases">
        <authorList>
            <person name="Afonso C.L."/>
            <person name="Miller P.J."/>
            <person name="Scott M.A."/>
            <person name="Spackman E."/>
            <person name="Goraichik I."/>
            <person name="Dimitrov K.M."/>
            <person name="Suarez D.L."/>
            <person name="Swayne D.E."/>
        </authorList>
    </citation>
    <scope>NUCLEOTIDE SEQUENCE [LARGE SCALE GENOMIC DNA]</scope>
    <source>
        <strain evidence="3">FDF-1</strain>
    </source>
</reference>
<dbReference type="PANTHER" id="PTHR35149">
    <property type="entry name" value="SLL5132 PROTEIN"/>
    <property type="match status" value="1"/>
</dbReference>
<feature type="domain" description="GmrSD restriction endonucleases N-terminal" evidence="1">
    <location>
        <begin position="12"/>
        <end position="235"/>
    </location>
</feature>
<reference evidence="4" key="2">
    <citation type="submission" date="2017-04" db="EMBL/GenBank/DDBJ databases">
        <authorList>
            <person name="Varghese N."/>
            <person name="Submissions S."/>
        </authorList>
    </citation>
    <scope>NUCLEOTIDE SEQUENCE [LARGE SCALE GENOMIC DNA]</scope>
    <source>
        <strain evidence="4">FDF-1</strain>
    </source>
</reference>
<evidence type="ECO:0000313" key="5">
    <source>
        <dbReference type="Proteomes" id="UP000278252"/>
    </source>
</evidence>
<protein>
    <submittedName>
        <fullName evidence="2">DUF262 domain-containing protein</fullName>
    </submittedName>
</protein>
<keyword evidence="4" id="KW-1185">Reference proteome</keyword>
<accession>A0A1X7P3S5</accession>
<dbReference type="RefSeq" id="WP_085503746.1">
    <property type="nucleotide sequence ID" value="NZ_FXBN01000004.1"/>
</dbReference>
<dbReference type="AlphaFoldDB" id="A0A1X7P3S5"/>
<sequence>MDISPDKQNIDRLFSGTTYYIDFYQRDYKWTKEPVERLLDDIFYRFTQEYQNNKSLDPTKENISSRYRWYYLNTYVTNTIDGKVYIVDGQQRLTTLTLILLKLYHLSKKYDSNAEKWLESKIAGYSGMEKNFWMNHEKHKQVLKDLFDGKKDPKEIDVSSGITAANMVANYQIISKFLDEQLSTKHKFETFSFYFLYSLVLINLSVEQTNVPMIFEVINDRGVRLKPYEILKGKLLGQIDKIELDSKDYNGQWEKQVQSINEFKENEIGLCRNPFL</sequence>